<sequence>MPRRVDHEQRRTEIALGVLAVVADGGLAAVSLRSVAEAAGVSMGRVQHYFGSKRELVLHACRTVMDLAEEQHLAAAGLSPHERIRHLLVMGIPTTVDGRRGVGVWYAFVVGAATDPELAGLVTEGWRNLRADLVSLLAEAGAVECEQLADALAAMVDGLVLRVALGSLTASQAQAAVERQLQAVLR</sequence>
<reference evidence="7 8" key="1">
    <citation type="submission" date="2017-07" db="EMBL/GenBank/DDBJ databases">
        <title>Draft whole genome sequences of clinical Proprionibacteriaceae strains.</title>
        <authorList>
            <person name="Bernier A.-M."/>
            <person name="Bernard K."/>
            <person name="Domingo M.-C."/>
        </authorList>
    </citation>
    <scope>NUCLEOTIDE SEQUENCE [LARGE SCALE GENOMIC DNA]</scope>
    <source>
        <strain evidence="7 8">NML 130396</strain>
    </source>
</reference>
<dbReference type="GO" id="GO:0003700">
    <property type="term" value="F:DNA-binding transcription factor activity"/>
    <property type="evidence" value="ECO:0007669"/>
    <property type="project" value="TreeGrafter"/>
</dbReference>
<dbReference type="InterPro" id="IPR001647">
    <property type="entry name" value="HTH_TetR"/>
</dbReference>
<dbReference type="InterPro" id="IPR036271">
    <property type="entry name" value="Tet_transcr_reg_TetR-rel_C_sf"/>
</dbReference>
<gene>
    <name evidence="7" type="ORF">CGZ93_16630</name>
</gene>
<dbReference type="PANTHER" id="PTHR30055:SF234">
    <property type="entry name" value="HTH-TYPE TRANSCRIPTIONAL REGULATOR BETI"/>
    <property type="match status" value="1"/>
</dbReference>
<evidence type="ECO:0000256" key="1">
    <source>
        <dbReference type="ARBA" id="ARBA00022491"/>
    </source>
</evidence>
<keyword evidence="3 5" id="KW-0238">DNA-binding</keyword>
<dbReference type="Proteomes" id="UP000216311">
    <property type="component" value="Unassembled WGS sequence"/>
</dbReference>
<feature type="domain" description="HTH tetR-type" evidence="6">
    <location>
        <begin position="8"/>
        <end position="68"/>
    </location>
</feature>
<evidence type="ECO:0000259" key="6">
    <source>
        <dbReference type="PROSITE" id="PS50977"/>
    </source>
</evidence>
<dbReference type="PANTHER" id="PTHR30055">
    <property type="entry name" value="HTH-TYPE TRANSCRIPTIONAL REGULATOR RUTR"/>
    <property type="match status" value="1"/>
</dbReference>
<accession>A0A255GMZ8</accession>
<evidence type="ECO:0000256" key="3">
    <source>
        <dbReference type="ARBA" id="ARBA00023125"/>
    </source>
</evidence>
<name>A0A255GMZ8_9ACTN</name>
<dbReference type="InterPro" id="IPR050109">
    <property type="entry name" value="HTH-type_TetR-like_transc_reg"/>
</dbReference>
<keyword evidence="4" id="KW-0804">Transcription</keyword>
<dbReference type="Pfam" id="PF13977">
    <property type="entry name" value="TetR_C_6"/>
    <property type="match status" value="1"/>
</dbReference>
<organism evidence="7 8">
    <name type="scientific">Enemella dayhoffiae</name>
    <dbReference type="NCBI Taxonomy" id="2016507"/>
    <lineage>
        <taxon>Bacteria</taxon>
        <taxon>Bacillati</taxon>
        <taxon>Actinomycetota</taxon>
        <taxon>Actinomycetes</taxon>
        <taxon>Propionibacteriales</taxon>
        <taxon>Propionibacteriaceae</taxon>
        <taxon>Enemella</taxon>
    </lineage>
</organism>
<dbReference type="EMBL" id="NMVQ01000046">
    <property type="protein sequence ID" value="OYO17200.1"/>
    <property type="molecule type" value="Genomic_DNA"/>
</dbReference>
<dbReference type="RefSeq" id="WP_094365279.1">
    <property type="nucleotide sequence ID" value="NZ_NMVQ01000046.1"/>
</dbReference>
<dbReference type="InterPro" id="IPR039538">
    <property type="entry name" value="BetI_C"/>
</dbReference>
<evidence type="ECO:0000256" key="4">
    <source>
        <dbReference type="ARBA" id="ARBA00023163"/>
    </source>
</evidence>
<evidence type="ECO:0000313" key="7">
    <source>
        <dbReference type="EMBL" id="OYO17200.1"/>
    </source>
</evidence>
<evidence type="ECO:0000313" key="8">
    <source>
        <dbReference type="Proteomes" id="UP000216311"/>
    </source>
</evidence>
<proteinExistence type="predicted"/>
<evidence type="ECO:0000256" key="2">
    <source>
        <dbReference type="ARBA" id="ARBA00023015"/>
    </source>
</evidence>
<dbReference type="OrthoDB" id="9816296at2"/>
<dbReference type="AlphaFoldDB" id="A0A255GMZ8"/>
<dbReference type="SUPFAM" id="SSF46689">
    <property type="entry name" value="Homeodomain-like"/>
    <property type="match status" value="1"/>
</dbReference>
<dbReference type="GO" id="GO:0000976">
    <property type="term" value="F:transcription cis-regulatory region binding"/>
    <property type="evidence" value="ECO:0007669"/>
    <property type="project" value="TreeGrafter"/>
</dbReference>
<dbReference type="Pfam" id="PF00440">
    <property type="entry name" value="TetR_N"/>
    <property type="match status" value="1"/>
</dbReference>
<evidence type="ECO:0000256" key="5">
    <source>
        <dbReference type="PROSITE-ProRule" id="PRU00335"/>
    </source>
</evidence>
<dbReference type="SUPFAM" id="SSF48498">
    <property type="entry name" value="Tetracyclin repressor-like, C-terminal domain"/>
    <property type="match status" value="1"/>
</dbReference>
<comment type="caution">
    <text evidence="7">The sequence shown here is derived from an EMBL/GenBank/DDBJ whole genome shotgun (WGS) entry which is preliminary data.</text>
</comment>
<dbReference type="InterPro" id="IPR009057">
    <property type="entry name" value="Homeodomain-like_sf"/>
</dbReference>
<feature type="DNA-binding region" description="H-T-H motif" evidence="5">
    <location>
        <begin position="31"/>
        <end position="50"/>
    </location>
</feature>
<dbReference type="PROSITE" id="PS50977">
    <property type="entry name" value="HTH_TETR_2"/>
    <property type="match status" value="1"/>
</dbReference>
<dbReference type="Gene3D" id="1.10.357.10">
    <property type="entry name" value="Tetracycline Repressor, domain 2"/>
    <property type="match status" value="1"/>
</dbReference>
<keyword evidence="1" id="KW-0678">Repressor</keyword>
<keyword evidence="2" id="KW-0805">Transcription regulation</keyword>
<keyword evidence="8" id="KW-1185">Reference proteome</keyword>
<protein>
    <submittedName>
        <fullName evidence="7">Transcriptional regulator</fullName>
    </submittedName>
</protein>